<keyword evidence="1" id="KW-0472">Membrane</keyword>
<dbReference type="Proteomes" id="UP001617907">
    <property type="component" value="Unassembled WGS sequence"/>
</dbReference>
<keyword evidence="1" id="KW-0812">Transmembrane</keyword>
<protein>
    <recommendedName>
        <fullName evidence="4">Bifunctional protein</fullName>
    </recommendedName>
</protein>
<name>A0ABW8HKI2_9ACTN</name>
<keyword evidence="1" id="KW-1133">Transmembrane helix</keyword>
<accession>A0ABW8HKI2</accession>
<keyword evidence="3" id="KW-1185">Reference proteome</keyword>
<sequence>MKHVPIFRWVVLLGLVLIGCSVAGYLATPDYPERETVDLTVLHEEPDGTCEVRWTDPYDGAEHTGSYRCDPYRSATLKAPAYEPGTDLGWDVGYVLAEGPHKGDLSSLDEDEDIEASIEATDGLLAVGLLVTIVGLVGGNIRSVSRLYGMSPGVLRRARRLREAAARVAEDHARAEASVREAWAPLHEELVRERLARLPVTRLRTTYRRRLPTKRLTDGGIRSVRDVLEAGAWGVAHAAGVGRHEGERAWAAARQTADLVARDAVVRLDADGTGPRTAALLRALRVLVEAGPGARGAAETGGRLAATLDRKLADAAPAAGWKHMLRAGREERARMPAAVAELRALLAAAEREGLAERFAQASVDLLRGGDHDPEGISARVDFETRPAAYYTLLASVVATARNGPAEPGGGHPGP</sequence>
<organism evidence="2 3">
    <name type="scientific">Streptomyces ardesiacus</name>
    <dbReference type="NCBI Taxonomy" id="285564"/>
    <lineage>
        <taxon>Bacteria</taxon>
        <taxon>Bacillati</taxon>
        <taxon>Actinomycetota</taxon>
        <taxon>Actinomycetes</taxon>
        <taxon>Kitasatosporales</taxon>
        <taxon>Streptomycetaceae</taxon>
        <taxon>Streptomyces</taxon>
    </lineage>
</organism>
<evidence type="ECO:0000313" key="2">
    <source>
        <dbReference type="EMBL" id="MFJ6041256.1"/>
    </source>
</evidence>
<feature type="transmembrane region" description="Helical" evidence="1">
    <location>
        <begin position="7"/>
        <end position="27"/>
    </location>
</feature>
<evidence type="ECO:0000313" key="3">
    <source>
        <dbReference type="Proteomes" id="UP001617907"/>
    </source>
</evidence>
<dbReference type="RefSeq" id="WP_350892104.1">
    <property type="nucleotide sequence ID" value="NZ_JBEOTR010000032.1"/>
</dbReference>
<reference evidence="2 3" key="1">
    <citation type="submission" date="2024-10" db="EMBL/GenBank/DDBJ databases">
        <title>The Natural Products Discovery Center: Release of the First 8490 Sequenced Strains for Exploring Actinobacteria Biosynthetic Diversity.</title>
        <authorList>
            <person name="Kalkreuter E."/>
            <person name="Kautsar S.A."/>
            <person name="Yang D."/>
            <person name="Bader C.D."/>
            <person name="Teijaro C.N."/>
            <person name="Fluegel L."/>
            <person name="Davis C.M."/>
            <person name="Simpson J.R."/>
            <person name="Lauterbach L."/>
            <person name="Steele A.D."/>
            <person name="Gui C."/>
            <person name="Meng S."/>
            <person name="Li G."/>
            <person name="Viehrig K."/>
            <person name="Ye F."/>
            <person name="Su P."/>
            <person name="Kiefer A.F."/>
            <person name="Nichols A."/>
            <person name="Cepeda A.J."/>
            <person name="Yan W."/>
            <person name="Fan B."/>
            <person name="Jiang Y."/>
            <person name="Adhikari A."/>
            <person name="Zheng C.-J."/>
            <person name="Schuster L."/>
            <person name="Cowan T.M."/>
            <person name="Smanski M.J."/>
            <person name="Chevrette M.G."/>
            <person name="De Carvalho L.P.S."/>
            <person name="Shen B."/>
        </authorList>
    </citation>
    <scope>NUCLEOTIDE SEQUENCE [LARGE SCALE GENOMIC DNA]</scope>
    <source>
        <strain evidence="2 3">NPDC093086</strain>
    </source>
</reference>
<comment type="caution">
    <text evidence="2">The sequence shown here is derived from an EMBL/GenBank/DDBJ whole genome shotgun (WGS) entry which is preliminary data.</text>
</comment>
<gene>
    <name evidence="2" type="ORF">ACIQFM_34015</name>
</gene>
<dbReference type="EMBL" id="JBIVPC010000024">
    <property type="protein sequence ID" value="MFJ6041256.1"/>
    <property type="molecule type" value="Genomic_DNA"/>
</dbReference>
<proteinExistence type="predicted"/>
<evidence type="ECO:0008006" key="4">
    <source>
        <dbReference type="Google" id="ProtNLM"/>
    </source>
</evidence>
<dbReference type="PROSITE" id="PS51257">
    <property type="entry name" value="PROKAR_LIPOPROTEIN"/>
    <property type="match status" value="1"/>
</dbReference>
<evidence type="ECO:0000256" key="1">
    <source>
        <dbReference type="SAM" id="Phobius"/>
    </source>
</evidence>